<dbReference type="STRING" id="1742972.COMA1_40164"/>
<evidence type="ECO:0000256" key="1">
    <source>
        <dbReference type="ARBA" id="ARBA00022500"/>
    </source>
</evidence>
<dbReference type="InterPro" id="IPR005659">
    <property type="entry name" value="Chemorcpt_Glu_NH3ase_CheD"/>
</dbReference>
<dbReference type="PANTHER" id="PTHR35147:SF2">
    <property type="entry name" value="CHEMORECEPTOR GLUTAMINE DEAMIDASE CHED-RELATED"/>
    <property type="match status" value="1"/>
</dbReference>
<dbReference type="OrthoDB" id="9807202at2"/>
<dbReference type="InterPro" id="IPR038592">
    <property type="entry name" value="CheD-like_sf"/>
</dbReference>
<comment type="function">
    <text evidence="3">Probably deamidates glutamine residues to glutamate on methyl-accepting chemotaxis receptors (MCPs), playing an important role in chemotaxis.</text>
</comment>
<comment type="catalytic activity">
    <reaction evidence="3">
        <text>L-glutaminyl-[protein] + H2O = L-glutamyl-[protein] + NH4(+)</text>
        <dbReference type="Rhea" id="RHEA:16441"/>
        <dbReference type="Rhea" id="RHEA-COMP:10207"/>
        <dbReference type="Rhea" id="RHEA-COMP:10208"/>
        <dbReference type="ChEBI" id="CHEBI:15377"/>
        <dbReference type="ChEBI" id="CHEBI:28938"/>
        <dbReference type="ChEBI" id="CHEBI:29973"/>
        <dbReference type="ChEBI" id="CHEBI:30011"/>
        <dbReference type="EC" id="3.5.1.44"/>
    </reaction>
</comment>
<keyword evidence="5" id="KW-1185">Reference proteome</keyword>
<evidence type="ECO:0000313" key="4">
    <source>
        <dbReference type="EMBL" id="CUS37631.1"/>
    </source>
</evidence>
<keyword evidence="4" id="KW-0675">Receptor</keyword>
<dbReference type="GO" id="GO:0050568">
    <property type="term" value="F:protein-glutamine glutaminase activity"/>
    <property type="evidence" value="ECO:0007669"/>
    <property type="project" value="UniProtKB-UniRule"/>
</dbReference>
<dbReference type="HAMAP" id="MF_01440">
    <property type="entry name" value="CheD"/>
    <property type="match status" value="1"/>
</dbReference>
<gene>
    <name evidence="3 4" type="primary">cheD</name>
    <name evidence="4" type="ORF">COMA1_40164</name>
</gene>
<evidence type="ECO:0000313" key="5">
    <source>
        <dbReference type="Proteomes" id="UP000199032"/>
    </source>
</evidence>
<protein>
    <recommendedName>
        <fullName evidence="3">Probable chemoreceptor glutamine deamidase CheD</fullName>
        <ecNumber evidence="3">3.5.1.44</ecNumber>
    </recommendedName>
</protein>
<evidence type="ECO:0000256" key="2">
    <source>
        <dbReference type="ARBA" id="ARBA00022801"/>
    </source>
</evidence>
<keyword evidence="1 3" id="KW-0145">Chemotaxis</keyword>
<dbReference type="EC" id="3.5.1.44" evidence="3"/>
<dbReference type="Proteomes" id="UP000199032">
    <property type="component" value="Unassembled WGS sequence"/>
</dbReference>
<evidence type="ECO:0000256" key="3">
    <source>
        <dbReference type="HAMAP-Rule" id="MF_01440"/>
    </source>
</evidence>
<sequence>MVPSAANPFSHIRRMRDSRFPHEIAAILPGEFFVSSTPMIVYTVLGSCISACIRDPITGVGGMNHFMLPKPKDGGNDSWGESTRYGSYAMESLINEILKLGGVKSRLEVKLFGAGKIYEGNIDVGARNAEWVLTFLETEGLKAVKTDLGDVCPRKVYYFTDSGRVLLKKIERLKNKTILERENEYATKIQTVEKPVEEDVTLF</sequence>
<dbReference type="GO" id="GO:0006935">
    <property type="term" value="P:chemotaxis"/>
    <property type="evidence" value="ECO:0007669"/>
    <property type="project" value="UniProtKB-UniRule"/>
</dbReference>
<comment type="similarity">
    <text evidence="3">Belongs to the CheD family.</text>
</comment>
<name>A0A0S4LK39_9BACT</name>
<accession>A0A0S4LK39</accession>
<dbReference type="RefSeq" id="WP_090750112.1">
    <property type="nucleotide sequence ID" value="NZ_CZQA01000010.1"/>
</dbReference>
<dbReference type="SUPFAM" id="SSF64438">
    <property type="entry name" value="CNF1/YfiH-like putative cysteine hydrolases"/>
    <property type="match status" value="1"/>
</dbReference>
<reference evidence="4 5" key="1">
    <citation type="submission" date="2015-10" db="EMBL/GenBank/DDBJ databases">
        <authorList>
            <person name="Gilbert D.G."/>
        </authorList>
    </citation>
    <scope>NUCLEOTIDE SEQUENCE [LARGE SCALE GENOMIC DNA]</scope>
    <source>
        <strain evidence="4">COMA1</strain>
    </source>
</reference>
<dbReference type="Pfam" id="PF03975">
    <property type="entry name" value="CheD"/>
    <property type="match status" value="1"/>
</dbReference>
<keyword evidence="2 3" id="KW-0378">Hydrolase</keyword>
<dbReference type="InterPro" id="IPR011324">
    <property type="entry name" value="Cytotoxic_necrot_fac-like_cat"/>
</dbReference>
<dbReference type="CDD" id="cd16352">
    <property type="entry name" value="CheD"/>
    <property type="match status" value="1"/>
</dbReference>
<dbReference type="EMBL" id="CZQA01000010">
    <property type="protein sequence ID" value="CUS37631.1"/>
    <property type="molecule type" value="Genomic_DNA"/>
</dbReference>
<dbReference type="AlphaFoldDB" id="A0A0S4LK39"/>
<organism evidence="4 5">
    <name type="scientific">Candidatus Nitrospira nitrosa</name>
    <dbReference type="NCBI Taxonomy" id="1742972"/>
    <lineage>
        <taxon>Bacteria</taxon>
        <taxon>Pseudomonadati</taxon>
        <taxon>Nitrospirota</taxon>
        <taxon>Nitrospiria</taxon>
        <taxon>Nitrospirales</taxon>
        <taxon>Nitrospiraceae</taxon>
        <taxon>Nitrospira</taxon>
    </lineage>
</organism>
<dbReference type="Gene3D" id="3.30.1330.200">
    <property type="match status" value="1"/>
</dbReference>
<dbReference type="NCBIfam" id="NF010013">
    <property type="entry name" value="PRK13487.1"/>
    <property type="match status" value="1"/>
</dbReference>
<proteinExistence type="inferred from homology"/>
<dbReference type="PANTHER" id="PTHR35147">
    <property type="entry name" value="CHEMORECEPTOR GLUTAMINE DEAMIDASE CHED-RELATED"/>
    <property type="match status" value="1"/>
</dbReference>